<accession>A0A1I5ADT4</accession>
<dbReference type="InterPro" id="IPR002575">
    <property type="entry name" value="Aminoglycoside_PTrfase"/>
</dbReference>
<evidence type="ECO:0000259" key="1">
    <source>
        <dbReference type="Pfam" id="PF01636"/>
    </source>
</evidence>
<dbReference type="Gene3D" id="3.30.200.20">
    <property type="entry name" value="Phosphorylase Kinase, domain 1"/>
    <property type="match status" value="1"/>
</dbReference>
<dbReference type="OrthoDB" id="9809275at2"/>
<name>A0A1I5ADT4_9NEIS</name>
<proteinExistence type="predicted"/>
<feature type="domain" description="Aminoglycoside phosphotransferase" evidence="1">
    <location>
        <begin position="28"/>
        <end position="249"/>
    </location>
</feature>
<dbReference type="SUPFAM" id="SSF56112">
    <property type="entry name" value="Protein kinase-like (PK-like)"/>
    <property type="match status" value="1"/>
</dbReference>
<evidence type="ECO:0000313" key="2">
    <source>
        <dbReference type="EMBL" id="SFN60369.1"/>
    </source>
</evidence>
<evidence type="ECO:0000313" key="3">
    <source>
        <dbReference type="Proteomes" id="UP000242869"/>
    </source>
</evidence>
<dbReference type="RefSeq" id="WP_091195002.1">
    <property type="nucleotide sequence ID" value="NZ_FOVE01000013.1"/>
</dbReference>
<dbReference type="EMBL" id="FOVE01000013">
    <property type="protein sequence ID" value="SFN60369.1"/>
    <property type="molecule type" value="Genomic_DNA"/>
</dbReference>
<organism evidence="2 3">
    <name type="scientific">Formivibrio citricus</name>
    <dbReference type="NCBI Taxonomy" id="83765"/>
    <lineage>
        <taxon>Bacteria</taxon>
        <taxon>Pseudomonadati</taxon>
        <taxon>Pseudomonadota</taxon>
        <taxon>Betaproteobacteria</taxon>
        <taxon>Neisseriales</taxon>
        <taxon>Chitinibacteraceae</taxon>
        <taxon>Formivibrio</taxon>
    </lineage>
</organism>
<keyword evidence="3" id="KW-1185">Reference proteome</keyword>
<dbReference type="InterPro" id="IPR011009">
    <property type="entry name" value="Kinase-like_dom_sf"/>
</dbReference>
<dbReference type="Pfam" id="PF01636">
    <property type="entry name" value="APH"/>
    <property type="match status" value="1"/>
</dbReference>
<dbReference type="AlphaFoldDB" id="A0A1I5ADT4"/>
<gene>
    <name evidence="2" type="ORF">SAMN05660284_01861</name>
</gene>
<reference evidence="3" key="1">
    <citation type="submission" date="2016-10" db="EMBL/GenBank/DDBJ databases">
        <authorList>
            <person name="Varghese N."/>
            <person name="Submissions S."/>
        </authorList>
    </citation>
    <scope>NUCLEOTIDE SEQUENCE [LARGE SCALE GENOMIC DNA]</scope>
    <source>
        <strain evidence="3">DSM 6150</strain>
    </source>
</reference>
<dbReference type="STRING" id="83765.SAMN05660284_01861"/>
<protein>
    <recommendedName>
        <fullName evidence="1">Aminoglycoside phosphotransferase domain-containing protein</fullName>
    </recommendedName>
</protein>
<dbReference type="Gene3D" id="3.90.1200.10">
    <property type="match status" value="1"/>
</dbReference>
<dbReference type="Proteomes" id="UP000242869">
    <property type="component" value="Unassembled WGS sequence"/>
</dbReference>
<sequence length="336" mass="38280">MTNPVSSLRSRQMTDWLKQIFPAGVSAIVPAAADASVRSYWRVAVKGKSHIVMDAPPEGFAFNAFLMQHRLLERAGAPVPQLLDFDADQGFALLEDLGDSILTPLLTEEAAGNWYLRAIDLLVSMQKSVDSQGMAPYDAAFLRRELDICREWYFGQQLGITLEDEALAAWERSCALIVARNLSQPAVFVHRDYHSRNLMVKDGRLRLIDYQDALHGPISYDLVSLLRDAYIEWDEAFVLDLAIRYWQKAREAGLPVADDFAEFYRDFEWQGLQRHLKVLGIFARLKYRDGKEQYQADIPRVLGYVRKVCERYAELGALRKLLAAVHDEQLATGYTF</sequence>